<reference evidence="2" key="2">
    <citation type="submission" date="2016-06" db="EMBL/GenBank/DDBJ databases">
        <authorList>
            <person name="Huang P."/>
            <person name="Jiang X."/>
            <person name="Liu X."/>
        </authorList>
    </citation>
    <scope>NUCLEOTIDE SEQUENCE</scope>
    <source>
        <strain evidence="2">852011</strain>
    </source>
</reference>
<evidence type="ECO:0000313" key="2">
    <source>
        <dbReference type="EMBL" id="QLB62584.1"/>
    </source>
</evidence>
<dbReference type="Proteomes" id="UP000509548">
    <property type="component" value="Chromosome 1"/>
</dbReference>
<evidence type="ECO:0000313" key="1">
    <source>
        <dbReference type="EMBL" id="MEO1755355.1"/>
    </source>
</evidence>
<dbReference type="EMBL" id="JAYLVJ010000017">
    <property type="protein sequence ID" value="MEO1755355.1"/>
    <property type="molecule type" value="Genomic_DNA"/>
</dbReference>
<accession>A0A9Q6WLD7</accession>
<protein>
    <submittedName>
        <fullName evidence="2">Uncharacterized protein</fullName>
    </submittedName>
</protein>
<reference evidence="2 3" key="1">
    <citation type="journal article" date="2014" name="Genome Announc.">
        <title>Draft Genome Sequence of the Haloacid-Degrading Burkholderia caribensis Strain MBA4.</title>
        <authorList>
            <person name="Pan Y."/>
            <person name="Kong K.F."/>
            <person name="Tsang J.S."/>
        </authorList>
    </citation>
    <scope>NUCLEOTIDE SEQUENCE [LARGE SCALE GENOMIC DNA]</scope>
    <source>
        <strain evidence="2 3">852011</strain>
    </source>
</reference>
<dbReference type="EMBL" id="CP015958">
    <property type="protein sequence ID" value="QLB62584.1"/>
    <property type="molecule type" value="Genomic_DNA"/>
</dbReference>
<evidence type="ECO:0000313" key="4">
    <source>
        <dbReference type="Proteomes" id="UP001462961"/>
    </source>
</evidence>
<name>A0A9Q6WLD7_9BURK</name>
<evidence type="ECO:0000313" key="3">
    <source>
        <dbReference type="Proteomes" id="UP000509548"/>
    </source>
</evidence>
<proteinExistence type="predicted"/>
<reference evidence="1 4" key="3">
    <citation type="submission" date="2024-01" db="EMBL/GenBank/DDBJ databases">
        <title>The diversity of rhizobia nodulating Mimosa spp. in eleven states of Brazil covering several biomes is determined by host plant, location, and edaphic factors.</title>
        <authorList>
            <person name="Rouws L."/>
            <person name="Barauna A."/>
            <person name="Beukes C."/>
            <person name="De Faria S.M."/>
            <person name="Gross E."/>
            <person name="Dos Reis Junior F.B."/>
            <person name="Simon M."/>
            <person name="Maluk M."/>
            <person name="Odee D.W."/>
            <person name="Kenicer G."/>
            <person name="Young J.P.W."/>
            <person name="Reis V.M."/>
            <person name="Zilli J."/>
            <person name="James E.K."/>
        </authorList>
    </citation>
    <scope>NUCLEOTIDE SEQUENCE [LARGE SCALE GENOMIC DNA]</scope>
    <source>
        <strain evidence="1 4">JHI1651</strain>
    </source>
</reference>
<dbReference type="Proteomes" id="UP001462961">
    <property type="component" value="Unassembled WGS sequence"/>
</dbReference>
<dbReference type="RefSeq" id="WP_107201935.1">
    <property type="nucleotide sequence ID" value="NZ_CP015958.1"/>
</dbReference>
<dbReference type="AlphaFoldDB" id="A0A9Q6WLD7"/>
<sequence length="59" mass="6387">MRIFKISLKNQDGSQVSYEQLAQQYGADKLKRIDPALTVDLPDGELTPEQAAVVIAAAA</sequence>
<organism evidence="2 3">
    <name type="scientific">Paraburkholderia caribensis</name>
    <dbReference type="NCBI Taxonomy" id="75105"/>
    <lineage>
        <taxon>Bacteria</taxon>
        <taxon>Pseudomonadati</taxon>
        <taxon>Pseudomonadota</taxon>
        <taxon>Betaproteobacteria</taxon>
        <taxon>Burkholderiales</taxon>
        <taxon>Burkholderiaceae</taxon>
        <taxon>Paraburkholderia</taxon>
    </lineage>
</organism>
<gene>
    <name evidence="2" type="ORF">A9O66_09440</name>
    <name evidence="1" type="ORF">VOI32_15615</name>
</gene>
<keyword evidence="4" id="KW-1185">Reference proteome</keyword>